<evidence type="ECO:0000256" key="4">
    <source>
        <dbReference type="ARBA" id="ARBA00025742"/>
    </source>
</evidence>
<evidence type="ECO:0000313" key="7">
    <source>
        <dbReference type="Proteomes" id="UP000315673"/>
    </source>
</evidence>
<evidence type="ECO:0000259" key="5">
    <source>
        <dbReference type="Pfam" id="PF00149"/>
    </source>
</evidence>
<dbReference type="Pfam" id="PF00149">
    <property type="entry name" value="Metallophos"/>
    <property type="match status" value="1"/>
</dbReference>
<evidence type="ECO:0000256" key="3">
    <source>
        <dbReference type="ARBA" id="ARBA00023004"/>
    </source>
</evidence>
<dbReference type="SUPFAM" id="SSF56300">
    <property type="entry name" value="Metallo-dependent phosphatases"/>
    <property type="match status" value="1"/>
</dbReference>
<dbReference type="OrthoDB" id="651281at2"/>
<evidence type="ECO:0000256" key="2">
    <source>
        <dbReference type="ARBA" id="ARBA00022801"/>
    </source>
</evidence>
<evidence type="ECO:0000313" key="6">
    <source>
        <dbReference type="EMBL" id="QDZ06666.1"/>
    </source>
</evidence>
<keyword evidence="2" id="KW-0378">Hydrolase</keyword>
<dbReference type="RefSeq" id="WP_146569750.1">
    <property type="nucleotide sequence ID" value="NZ_CP042306.1"/>
</dbReference>
<keyword evidence="1" id="KW-0479">Metal-binding</keyword>
<keyword evidence="3" id="KW-0408">Iron</keyword>
<dbReference type="GO" id="GO:0046872">
    <property type="term" value="F:metal ion binding"/>
    <property type="evidence" value="ECO:0007669"/>
    <property type="project" value="UniProtKB-KW"/>
</dbReference>
<dbReference type="Proteomes" id="UP000315673">
    <property type="component" value="Chromosome"/>
</dbReference>
<dbReference type="EMBL" id="CP042306">
    <property type="protein sequence ID" value="QDZ06666.1"/>
    <property type="molecule type" value="Genomic_DNA"/>
</dbReference>
<keyword evidence="7" id="KW-1185">Reference proteome</keyword>
<feature type="domain" description="Calcineurin-like phosphoesterase" evidence="5">
    <location>
        <begin position="3"/>
        <end position="192"/>
    </location>
</feature>
<dbReference type="InterPro" id="IPR004843">
    <property type="entry name" value="Calcineurin-like_PHP"/>
</dbReference>
<sequence length="257" mass="28721">MIRLFHVSDVHFGREDKVAVAWFDALVAAEQPDAVVMTGDLTMRARSSEFEAGLDWLKGLGRPVTLEVGNHDLPYWNMIDRIFRPYHRYHVVERIIEQPLDLPGVTIVPLVTTRRAQWRWNWSKGYVSRKALAKTLALIAEAPKDRLIFIAAHHPLIEPHTKASAQTHRGAEAIAALAAAGADAVLTGHVHDAFDIEHKVEGHVMRMIGAGTLSERTRADPPSFNEIRIEGDAFEVVCRRMTTQPDKVLPVEEPAPA</sequence>
<proteinExistence type="inferred from homology"/>
<accession>A0A5B8LFE3</accession>
<reference evidence="6 7" key="1">
    <citation type="submission" date="2019-07" db="EMBL/GenBank/DDBJ databases">
        <title>Full genome sequence of Sphingomonas sp. 4R-6-7(HKS19).</title>
        <authorList>
            <person name="Im W.-T."/>
        </authorList>
    </citation>
    <scope>NUCLEOTIDE SEQUENCE [LARGE SCALE GENOMIC DNA]</scope>
    <source>
        <strain evidence="6 7">HKS19</strain>
    </source>
</reference>
<dbReference type="KEGG" id="spai:FPZ24_03565"/>
<dbReference type="PANTHER" id="PTHR42988:SF2">
    <property type="entry name" value="CYCLIC NUCLEOTIDE PHOSPHODIESTERASE CBUA0032-RELATED"/>
    <property type="match status" value="1"/>
</dbReference>
<gene>
    <name evidence="6" type="ORF">FPZ24_03565</name>
</gene>
<dbReference type="AlphaFoldDB" id="A0A5B8LFE3"/>
<dbReference type="PANTHER" id="PTHR42988">
    <property type="entry name" value="PHOSPHOHYDROLASE"/>
    <property type="match status" value="1"/>
</dbReference>
<evidence type="ECO:0000256" key="1">
    <source>
        <dbReference type="ARBA" id="ARBA00022723"/>
    </source>
</evidence>
<dbReference type="InterPro" id="IPR050884">
    <property type="entry name" value="CNP_phosphodiesterase-III"/>
</dbReference>
<name>A0A5B8LFE3_9SPHN</name>
<dbReference type="InterPro" id="IPR029052">
    <property type="entry name" value="Metallo-depent_PP-like"/>
</dbReference>
<dbReference type="Gene3D" id="3.60.21.10">
    <property type="match status" value="1"/>
</dbReference>
<protein>
    <submittedName>
        <fullName evidence="6">Metallophosphoesterase</fullName>
    </submittedName>
</protein>
<dbReference type="GO" id="GO:0016787">
    <property type="term" value="F:hydrolase activity"/>
    <property type="evidence" value="ECO:0007669"/>
    <property type="project" value="UniProtKB-KW"/>
</dbReference>
<comment type="similarity">
    <text evidence="4">Belongs to the cyclic nucleotide phosphodiesterase class-III family.</text>
</comment>
<organism evidence="6 7">
    <name type="scientific">Sphingomonas panacisoli</name>
    <dbReference type="NCBI Taxonomy" id="1813879"/>
    <lineage>
        <taxon>Bacteria</taxon>
        <taxon>Pseudomonadati</taxon>
        <taxon>Pseudomonadota</taxon>
        <taxon>Alphaproteobacteria</taxon>
        <taxon>Sphingomonadales</taxon>
        <taxon>Sphingomonadaceae</taxon>
        <taxon>Sphingomonas</taxon>
    </lineage>
</organism>